<reference evidence="3" key="1">
    <citation type="submission" date="2023-10" db="EMBL/GenBank/DDBJ databases">
        <title>Genome assembly of Pristionchus species.</title>
        <authorList>
            <person name="Yoshida K."/>
            <person name="Sommer R.J."/>
        </authorList>
    </citation>
    <scope>NUCLEOTIDE SEQUENCE</scope>
    <source>
        <strain evidence="3">RS0144</strain>
    </source>
</reference>
<dbReference type="SMART" id="SM00327">
    <property type="entry name" value="VWA"/>
    <property type="match status" value="1"/>
</dbReference>
<dbReference type="PROSITE" id="PS50234">
    <property type="entry name" value="VWFA"/>
    <property type="match status" value="1"/>
</dbReference>
<dbReference type="EMBL" id="BTSX01000004">
    <property type="protein sequence ID" value="GMS93150.1"/>
    <property type="molecule type" value="Genomic_DNA"/>
</dbReference>
<evidence type="ECO:0000313" key="4">
    <source>
        <dbReference type="Proteomes" id="UP001432027"/>
    </source>
</evidence>
<comment type="caution">
    <text evidence="3">The sequence shown here is derived from an EMBL/GenBank/DDBJ whole genome shotgun (WGS) entry which is preliminary data.</text>
</comment>
<dbReference type="PANTHER" id="PTHR31024">
    <property type="entry name" value="C-TYPE LECTIN"/>
    <property type="match status" value="1"/>
</dbReference>
<dbReference type="InterPro" id="IPR016187">
    <property type="entry name" value="CTDL_fold"/>
</dbReference>
<dbReference type="SMART" id="SM00034">
    <property type="entry name" value="CLECT"/>
    <property type="match status" value="1"/>
</dbReference>
<dbReference type="SUPFAM" id="SSF53300">
    <property type="entry name" value="vWA-like"/>
    <property type="match status" value="1"/>
</dbReference>
<dbReference type="PANTHER" id="PTHR31024:SF3">
    <property type="entry name" value="C-TYPE LECTIN-RELATED"/>
    <property type="match status" value="1"/>
</dbReference>
<organism evidence="3 4">
    <name type="scientific">Pristionchus entomophagus</name>
    <dbReference type="NCBI Taxonomy" id="358040"/>
    <lineage>
        <taxon>Eukaryota</taxon>
        <taxon>Metazoa</taxon>
        <taxon>Ecdysozoa</taxon>
        <taxon>Nematoda</taxon>
        <taxon>Chromadorea</taxon>
        <taxon>Rhabditida</taxon>
        <taxon>Rhabditina</taxon>
        <taxon>Diplogasteromorpha</taxon>
        <taxon>Diplogasteroidea</taxon>
        <taxon>Neodiplogasteridae</taxon>
        <taxon>Pristionchus</taxon>
    </lineage>
</organism>
<evidence type="ECO:0008006" key="5">
    <source>
        <dbReference type="Google" id="ProtNLM"/>
    </source>
</evidence>
<dbReference type="Proteomes" id="UP001432027">
    <property type="component" value="Unassembled WGS sequence"/>
</dbReference>
<feature type="domain" description="C-type lectin" evidence="1">
    <location>
        <begin position="224"/>
        <end position="342"/>
    </location>
</feature>
<dbReference type="InterPro" id="IPR001304">
    <property type="entry name" value="C-type_lectin-like"/>
</dbReference>
<feature type="non-terminal residue" evidence="3">
    <location>
        <position position="1"/>
    </location>
</feature>
<gene>
    <name evidence="3" type="ORF">PENTCL1PPCAC_15325</name>
</gene>
<dbReference type="Gene3D" id="3.10.100.10">
    <property type="entry name" value="Mannose-Binding Protein A, subunit A"/>
    <property type="match status" value="1"/>
</dbReference>
<proteinExistence type="predicted"/>
<dbReference type="InterPro" id="IPR002035">
    <property type="entry name" value="VWF_A"/>
</dbReference>
<protein>
    <recommendedName>
        <fullName evidence="5">C-type lectin</fullName>
    </recommendedName>
</protein>
<dbReference type="PROSITE" id="PS50041">
    <property type="entry name" value="C_TYPE_LECTIN_2"/>
    <property type="match status" value="1"/>
</dbReference>
<feature type="domain" description="VWFA" evidence="2">
    <location>
        <begin position="25"/>
        <end position="205"/>
    </location>
</feature>
<dbReference type="InterPro" id="IPR036465">
    <property type="entry name" value="vWFA_dom_sf"/>
</dbReference>
<dbReference type="CDD" id="cd00037">
    <property type="entry name" value="CLECT"/>
    <property type="match status" value="1"/>
</dbReference>
<evidence type="ECO:0000259" key="1">
    <source>
        <dbReference type="PROSITE" id="PS50041"/>
    </source>
</evidence>
<evidence type="ECO:0000259" key="2">
    <source>
        <dbReference type="PROSITE" id="PS50234"/>
    </source>
</evidence>
<dbReference type="AlphaFoldDB" id="A0AAV5TGM5"/>
<dbReference type="Gene3D" id="3.40.50.410">
    <property type="entry name" value="von Willebrand factor, type A domain"/>
    <property type="match status" value="1"/>
</dbReference>
<dbReference type="CDD" id="cd00198">
    <property type="entry name" value="vWFA"/>
    <property type="match status" value="1"/>
</dbReference>
<accession>A0AAV5TGM5</accession>
<name>A0AAV5TGM5_9BILA</name>
<keyword evidence="4" id="KW-1185">Reference proteome</keyword>
<dbReference type="Pfam" id="PF00092">
    <property type="entry name" value="VWA"/>
    <property type="match status" value="1"/>
</dbReference>
<dbReference type="Pfam" id="PF00059">
    <property type="entry name" value="Lectin_C"/>
    <property type="match status" value="1"/>
</dbReference>
<sequence length="353" mass="38869">GAYCDCGVDKFGFPSGWNYNDIWVDIVVILDTSEALGDDALEDAGALIESFISDGVDDFLVTNTTAPFYTRVGVISMSDRAEVVYNLNMTKSDSMHGKVSIKKGVAQINVVDAFEAALNMFNDGLTRKPDRASTRQVVYYITDSDSKQNLNSLEEFKASKGVVMVNNFLLEGEVERPALKALASDGYYYLSSDYMQGLQAFCEANCFCKPNKDAYEGADPTIKAAGGCYQPILAGVPFNKAKSACSNEGGLLASNHDDAKGRFLEQLMSKASSKSDYFWFGYQKSDDGVWRWEDQSTDPYTNWDVNEPSTASVSKCAYVDRNKPNLEWGAGNCQLGFPYVCEFRPCSVGFKDC</sequence>
<dbReference type="InterPro" id="IPR016186">
    <property type="entry name" value="C-type_lectin-like/link_sf"/>
</dbReference>
<evidence type="ECO:0000313" key="3">
    <source>
        <dbReference type="EMBL" id="GMS93150.1"/>
    </source>
</evidence>
<dbReference type="SUPFAM" id="SSF56436">
    <property type="entry name" value="C-type lectin-like"/>
    <property type="match status" value="1"/>
</dbReference>